<keyword evidence="1" id="KW-0732">Signal</keyword>
<organism evidence="2 3">
    <name type="scientific">Pseudomonas pergaminensis</name>
    <dbReference type="NCBI Taxonomy" id="2853159"/>
    <lineage>
        <taxon>Bacteria</taxon>
        <taxon>Pseudomonadati</taxon>
        <taxon>Pseudomonadota</taxon>
        <taxon>Gammaproteobacteria</taxon>
        <taxon>Pseudomonadales</taxon>
        <taxon>Pseudomonadaceae</taxon>
        <taxon>Pseudomonas</taxon>
    </lineage>
</organism>
<dbReference type="Proteomes" id="UP001623008">
    <property type="component" value="Unassembled WGS sequence"/>
</dbReference>
<dbReference type="EMBL" id="JBJHQF010000021">
    <property type="protein sequence ID" value="MFK9005399.1"/>
    <property type="molecule type" value="Genomic_DNA"/>
</dbReference>
<accession>A0ABW8R0I9</accession>
<evidence type="ECO:0000256" key="1">
    <source>
        <dbReference type="SAM" id="SignalP"/>
    </source>
</evidence>
<evidence type="ECO:0000313" key="2">
    <source>
        <dbReference type="EMBL" id="MFK9005399.1"/>
    </source>
</evidence>
<protein>
    <submittedName>
        <fullName evidence="2">Alkane oxidation protein activator PraB</fullName>
    </submittedName>
</protein>
<feature type="signal peptide" evidence="1">
    <location>
        <begin position="1"/>
        <end position="25"/>
    </location>
</feature>
<sequence>MKSLKTLVSLTALTVCMGAASMVNAATISPPGAGFTTPAGAITVTSPASFGAPVACTIVFTGSVAASGANASITGATVSGSNPLCGVPVLLGLPWTLTASTATGPDTFAGTVSGVNFKIVSNCASAPATINVVYNNSTHTITVPSAQTVGSCKITALTATPTPTLTVNP</sequence>
<gene>
    <name evidence="2" type="primary">praB</name>
    <name evidence="2" type="ORF">ACJEBJ_14795</name>
</gene>
<comment type="caution">
    <text evidence="2">The sequence shown here is derived from an EMBL/GenBank/DDBJ whole genome shotgun (WGS) entry which is preliminary data.</text>
</comment>
<name>A0ABW8R0I9_9PSED</name>
<evidence type="ECO:0000313" key="3">
    <source>
        <dbReference type="Proteomes" id="UP001623008"/>
    </source>
</evidence>
<dbReference type="RefSeq" id="WP_095016522.1">
    <property type="nucleotide sequence ID" value="NZ_JBJHQF010000021.1"/>
</dbReference>
<keyword evidence="3" id="KW-1185">Reference proteome</keyword>
<feature type="chain" id="PRO_5047543204" evidence="1">
    <location>
        <begin position="26"/>
        <end position="169"/>
    </location>
</feature>
<dbReference type="NCBIfam" id="NF041562">
    <property type="entry name" value="PraB"/>
    <property type="match status" value="1"/>
</dbReference>
<reference evidence="2 3" key="1">
    <citation type="submission" date="2024-11" db="EMBL/GenBank/DDBJ databases">
        <authorList>
            <person name="Lucas J.A."/>
        </authorList>
    </citation>
    <scope>NUCLEOTIDE SEQUENCE [LARGE SCALE GENOMIC DNA]</scope>
    <source>
        <strain evidence="2 3">Z 7.15</strain>
    </source>
</reference>
<proteinExistence type="predicted"/>